<feature type="transmembrane region" description="Helical" evidence="1">
    <location>
        <begin position="197"/>
        <end position="218"/>
    </location>
</feature>
<feature type="transmembrane region" description="Helical" evidence="1">
    <location>
        <begin position="166"/>
        <end position="185"/>
    </location>
</feature>
<protein>
    <submittedName>
        <fullName evidence="2">Uncharacterized protein</fullName>
    </submittedName>
</protein>
<name>A0A2X1W9Q2_PHODM</name>
<dbReference type="AlphaFoldDB" id="A0A2X1W9Q2"/>
<evidence type="ECO:0000256" key="1">
    <source>
        <dbReference type="SAM" id="Phobius"/>
    </source>
</evidence>
<dbReference type="Proteomes" id="UP000251647">
    <property type="component" value="Unassembled WGS sequence"/>
</dbReference>
<organism evidence="2 3">
    <name type="scientific">Photobacterium damselae</name>
    <dbReference type="NCBI Taxonomy" id="38293"/>
    <lineage>
        <taxon>Bacteria</taxon>
        <taxon>Pseudomonadati</taxon>
        <taxon>Pseudomonadota</taxon>
        <taxon>Gammaproteobacteria</taxon>
        <taxon>Vibrionales</taxon>
        <taxon>Vibrionaceae</taxon>
        <taxon>Photobacterium</taxon>
    </lineage>
</organism>
<keyword evidence="1" id="KW-0472">Membrane</keyword>
<keyword evidence="1" id="KW-1133">Transmembrane helix</keyword>
<sequence>MMRDDFIQKTKLALQHRVGNCCSNPDCRRKTTGPNSDHSKASNIGVACHITAASKNGPRYDSDLSSEDRKSVLNGIWLCESCAKMIDVDVVRYPVELLYSWKHQAEAIAKYEYEGQDVPPELLHNGYYCPYCETFVKEGITFCKGCHADICYGLTPNEKGESAKSWGMIGLVSSMLLFMLAPQFLNGMFGFSIQPFFGSGIFAIIFTAVFSFSLMLFMPEREHKERLKQPPRFFKARSY</sequence>
<evidence type="ECO:0000313" key="2">
    <source>
        <dbReference type="EMBL" id="SPY27827.1"/>
    </source>
</evidence>
<accession>A0A2X1W9Q2</accession>
<evidence type="ECO:0000313" key="3">
    <source>
        <dbReference type="Proteomes" id="UP000251647"/>
    </source>
</evidence>
<proteinExistence type="predicted"/>
<reference evidence="2 3" key="1">
    <citation type="submission" date="2018-06" db="EMBL/GenBank/DDBJ databases">
        <authorList>
            <consortium name="Pathogen Informatics"/>
            <person name="Doyle S."/>
        </authorList>
    </citation>
    <scope>NUCLEOTIDE SEQUENCE [LARGE SCALE GENOMIC DNA]</scope>
    <source>
        <strain evidence="2 3">NCTC11647</strain>
    </source>
</reference>
<keyword evidence="1" id="KW-0812">Transmembrane</keyword>
<gene>
    <name evidence="2" type="ORF">NCTC11647_00892</name>
</gene>
<dbReference type="RefSeq" id="WP_198137218.1">
    <property type="nucleotide sequence ID" value="NZ_PYOG01000001.1"/>
</dbReference>
<dbReference type="EMBL" id="UATL01000001">
    <property type="protein sequence ID" value="SPY27827.1"/>
    <property type="molecule type" value="Genomic_DNA"/>
</dbReference>